<dbReference type="Proteomes" id="UP000198748">
    <property type="component" value="Unassembled WGS sequence"/>
</dbReference>
<proteinExistence type="predicted"/>
<name>A0A1G7NKT9_9BACT</name>
<dbReference type="STRING" id="659014.SAMN04487996_11285"/>
<keyword evidence="1" id="KW-0812">Transmembrane</keyword>
<protein>
    <submittedName>
        <fullName evidence="2">Uncharacterized protein</fullName>
    </submittedName>
</protein>
<sequence length="114" mass="13189">MDKEIHIRNLVYKYISNQCDGHEQDELLRHLQTPAGKWVFDEVMTSEAGKIFTKSEEIEPAVSNRLLGRLKQSMVAEEALHEQPLPFYRKRSFIQIAVATLLLLAVLAIYWFTA</sequence>
<dbReference type="OrthoDB" id="959992at2"/>
<keyword evidence="1" id="KW-0472">Membrane</keyword>
<keyword evidence="1" id="KW-1133">Transmembrane helix</keyword>
<evidence type="ECO:0000313" key="3">
    <source>
        <dbReference type="Proteomes" id="UP000198748"/>
    </source>
</evidence>
<gene>
    <name evidence="2" type="ORF">SAMN04487996_11285</name>
</gene>
<dbReference type="RefSeq" id="WP_090154002.1">
    <property type="nucleotide sequence ID" value="NZ_FNAN01000012.1"/>
</dbReference>
<evidence type="ECO:0000313" key="2">
    <source>
        <dbReference type="EMBL" id="SDF74668.1"/>
    </source>
</evidence>
<dbReference type="AlphaFoldDB" id="A0A1G7NKT9"/>
<organism evidence="2 3">
    <name type="scientific">Dyadobacter soli</name>
    <dbReference type="NCBI Taxonomy" id="659014"/>
    <lineage>
        <taxon>Bacteria</taxon>
        <taxon>Pseudomonadati</taxon>
        <taxon>Bacteroidota</taxon>
        <taxon>Cytophagia</taxon>
        <taxon>Cytophagales</taxon>
        <taxon>Spirosomataceae</taxon>
        <taxon>Dyadobacter</taxon>
    </lineage>
</organism>
<reference evidence="3" key="1">
    <citation type="submission" date="2016-10" db="EMBL/GenBank/DDBJ databases">
        <authorList>
            <person name="Varghese N."/>
            <person name="Submissions S."/>
        </authorList>
    </citation>
    <scope>NUCLEOTIDE SEQUENCE [LARGE SCALE GENOMIC DNA]</scope>
    <source>
        <strain evidence="3">DSM 25329</strain>
    </source>
</reference>
<evidence type="ECO:0000256" key="1">
    <source>
        <dbReference type="SAM" id="Phobius"/>
    </source>
</evidence>
<accession>A0A1G7NKT9</accession>
<feature type="transmembrane region" description="Helical" evidence="1">
    <location>
        <begin position="93"/>
        <end position="112"/>
    </location>
</feature>
<dbReference type="EMBL" id="FNAN01000012">
    <property type="protein sequence ID" value="SDF74668.1"/>
    <property type="molecule type" value="Genomic_DNA"/>
</dbReference>
<keyword evidence="3" id="KW-1185">Reference proteome</keyword>